<dbReference type="AlphaFoldDB" id="A0A7X5KLT8"/>
<evidence type="ECO:0000313" key="3">
    <source>
        <dbReference type="Proteomes" id="UP000461585"/>
    </source>
</evidence>
<organism evidence="2 3">
    <name type="scientific">Anaerotalea alkaliphila</name>
    <dbReference type="NCBI Taxonomy" id="2662126"/>
    <lineage>
        <taxon>Bacteria</taxon>
        <taxon>Bacillati</taxon>
        <taxon>Bacillota</taxon>
        <taxon>Clostridia</taxon>
        <taxon>Eubacteriales</taxon>
        <taxon>Anaerotalea</taxon>
    </lineage>
</organism>
<keyword evidence="3" id="KW-1185">Reference proteome</keyword>
<gene>
    <name evidence="2" type="ORF">GXN74_00650</name>
</gene>
<dbReference type="EMBL" id="JAAEEH010000001">
    <property type="protein sequence ID" value="NDL66254.1"/>
    <property type="molecule type" value="Genomic_DNA"/>
</dbReference>
<accession>A0A7X5KLT8</accession>
<protein>
    <submittedName>
        <fullName evidence="2">Asp23/Gls24 family envelope stress response protein</fullName>
    </submittedName>
</protein>
<evidence type="ECO:0000256" key="1">
    <source>
        <dbReference type="ARBA" id="ARBA00005721"/>
    </source>
</evidence>
<sequence>MERQIHKIHQNGDVGTVHIADEVIAIIAGLAATEVDGVVGMVGNLAGDLVELLGKKNLAKGINVEVMEDTVALDLAIIVAFGCSIVQVTKNVQEKVKSAVETMTGLVVSEVNIKVAGVDVEKK</sequence>
<evidence type="ECO:0000313" key="2">
    <source>
        <dbReference type="EMBL" id="NDL66254.1"/>
    </source>
</evidence>
<comment type="caution">
    <text evidence="2">The sequence shown here is derived from an EMBL/GenBank/DDBJ whole genome shotgun (WGS) entry which is preliminary data.</text>
</comment>
<dbReference type="Proteomes" id="UP000461585">
    <property type="component" value="Unassembled WGS sequence"/>
</dbReference>
<comment type="similarity">
    <text evidence="1">Belongs to the asp23 family.</text>
</comment>
<dbReference type="PANTHER" id="PTHR34297:SF2">
    <property type="entry name" value="ASP23_GLS24 FAMILY ENVELOPE STRESS RESPONSE PROTEIN"/>
    <property type="match status" value="1"/>
</dbReference>
<dbReference type="PANTHER" id="PTHR34297">
    <property type="entry name" value="HYPOTHETICAL CYTOSOLIC PROTEIN-RELATED"/>
    <property type="match status" value="1"/>
</dbReference>
<dbReference type="InterPro" id="IPR005531">
    <property type="entry name" value="Asp23"/>
</dbReference>
<name>A0A7X5KLT8_9FIRM</name>
<reference evidence="2 3" key="1">
    <citation type="submission" date="2020-01" db="EMBL/GenBank/DDBJ databases">
        <title>Anaeroalcalibacter tamaniensis gen. nov., sp. nov., moderately halophilic strictly anaerobic fermenter bacterium from mud volcano of Taman peninsula.</title>
        <authorList>
            <person name="Frolova A."/>
            <person name="Merkel A.Y."/>
            <person name="Slobodkin A.I."/>
        </authorList>
    </citation>
    <scope>NUCLEOTIDE SEQUENCE [LARGE SCALE GENOMIC DNA]</scope>
    <source>
        <strain evidence="2 3">F-3ap</strain>
    </source>
</reference>
<dbReference type="Pfam" id="PF03780">
    <property type="entry name" value="Asp23"/>
    <property type="match status" value="1"/>
</dbReference>
<proteinExistence type="inferred from homology"/>
<dbReference type="RefSeq" id="WP_162368978.1">
    <property type="nucleotide sequence ID" value="NZ_JAAEEH010000001.1"/>
</dbReference>